<reference evidence="7" key="1">
    <citation type="submission" date="2025-08" db="UniProtKB">
        <authorList>
            <consortium name="Ensembl"/>
        </authorList>
    </citation>
    <scope>IDENTIFICATION</scope>
</reference>
<evidence type="ECO:0000256" key="3">
    <source>
        <dbReference type="ARBA" id="ARBA00023242"/>
    </source>
</evidence>
<protein>
    <recommendedName>
        <fullName evidence="6">Leucine zipper with capping helix domain-containing protein</fullName>
    </recommendedName>
</protein>
<reference evidence="7" key="2">
    <citation type="submission" date="2025-09" db="UniProtKB">
        <authorList>
            <consortium name="Ensembl"/>
        </authorList>
    </citation>
    <scope>IDENTIFICATION</scope>
</reference>
<dbReference type="HOGENOM" id="CLU_2378265_0_0_1"/>
<dbReference type="GO" id="GO:0051321">
    <property type="term" value="P:meiotic cell cycle"/>
    <property type="evidence" value="ECO:0007669"/>
    <property type="project" value="UniProtKB-KW"/>
</dbReference>
<evidence type="ECO:0000259" key="6">
    <source>
        <dbReference type="Pfam" id="PF18517"/>
    </source>
</evidence>
<evidence type="ECO:0000256" key="2">
    <source>
        <dbReference type="ARBA" id="ARBA00023054"/>
    </source>
</evidence>
<dbReference type="InterPro" id="IPR040661">
    <property type="entry name" value="LZ3wCH"/>
</dbReference>
<sequence>RWPQEERAELLQELARLRSYKEKLQAELDKHRECDPEVVSGLRKENEIAKDAANRWTVSADNVFSIKSWAKRRFGLEEDQLDKSFGIPEEFDYIE</sequence>
<dbReference type="GO" id="GO:0005634">
    <property type="term" value="C:nucleus"/>
    <property type="evidence" value="ECO:0007669"/>
    <property type="project" value="UniProtKB-SubCell"/>
</dbReference>
<organism evidence="7">
    <name type="scientific">Petromyzon marinus</name>
    <name type="common">Sea lamprey</name>
    <dbReference type="NCBI Taxonomy" id="7757"/>
    <lineage>
        <taxon>Eukaryota</taxon>
        <taxon>Metazoa</taxon>
        <taxon>Chordata</taxon>
        <taxon>Craniata</taxon>
        <taxon>Vertebrata</taxon>
        <taxon>Cyclostomata</taxon>
        <taxon>Hyperoartia</taxon>
        <taxon>Petromyzontiformes</taxon>
        <taxon>Petromyzontidae</taxon>
        <taxon>Petromyzon</taxon>
    </lineage>
</organism>
<evidence type="ECO:0000256" key="4">
    <source>
        <dbReference type="ARBA" id="ARBA00023254"/>
    </source>
</evidence>
<comment type="subcellular location">
    <subcellularLocation>
        <location evidence="1">Nucleus</location>
    </subcellularLocation>
</comment>
<dbReference type="Ensembl" id="ENSPMAT00000005426.1">
    <property type="protein sequence ID" value="ENSPMAP00000005406.1"/>
    <property type="gene ID" value="ENSPMAG00000004938.1"/>
</dbReference>
<keyword evidence="3" id="KW-0539">Nucleus</keyword>
<proteinExistence type="predicted"/>
<accession>S4RJM3</accession>
<name>S4RJM3_PETMA</name>
<evidence type="ECO:0000256" key="5">
    <source>
        <dbReference type="SAM" id="Coils"/>
    </source>
</evidence>
<evidence type="ECO:0000313" key="7">
    <source>
        <dbReference type="Ensembl" id="ENSPMAP00000005406.1"/>
    </source>
</evidence>
<feature type="domain" description="Leucine zipper with capping helix" evidence="6">
    <location>
        <begin position="42"/>
        <end position="94"/>
    </location>
</feature>
<feature type="coiled-coil region" evidence="5">
    <location>
        <begin position="7"/>
        <end position="34"/>
    </location>
</feature>
<evidence type="ECO:0000256" key="1">
    <source>
        <dbReference type="ARBA" id="ARBA00004123"/>
    </source>
</evidence>
<dbReference type="GeneTree" id="ENSGT00490000043413"/>
<keyword evidence="2 5" id="KW-0175">Coiled coil</keyword>
<dbReference type="Pfam" id="PF18517">
    <property type="entry name" value="LZ3wCH"/>
    <property type="match status" value="1"/>
</dbReference>
<keyword evidence="4" id="KW-0469">Meiosis</keyword>
<dbReference type="STRING" id="7757.ENSPMAP00000005406"/>
<dbReference type="AlphaFoldDB" id="S4RJM3"/>
<dbReference type="OMA" id="WPQEERA"/>